<protein>
    <recommendedName>
        <fullName evidence="4">Tetraspanin</fullName>
    </recommendedName>
</protein>
<keyword evidence="3" id="KW-1185">Reference proteome</keyword>
<evidence type="ECO:0000256" key="1">
    <source>
        <dbReference type="SAM" id="Phobius"/>
    </source>
</evidence>
<accession>A0AAF0WRW7</accession>
<sequence length="264" mass="29011">MRTPCCHSFLSFLLKFLHFLQTFAGISLILYSIYLLNQWNHHNSGPIAPAPGNSDGVRVKFGSLPGLDRVEPVRLFGESLAGVDGGKLNSVELPAPWFIYATMGLGIVLCSISCIGHIAAEVINGCCLCFYTILATLLILLEGALVAFIAIDRHWEKDIPYDPTGDVDNFRNFIEDNADICKWVGIAVLIVQALSLLLSLVLRSMVSTRPVEDDIEGDYDVRVRTREPLLNSHVGQASGSVKGDSDIWSSRMREKYGLNGSDPK</sequence>
<dbReference type="Proteomes" id="UP000077755">
    <property type="component" value="Chromosome 3"/>
</dbReference>
<name>A0AAF0WRW7_DAUCS</name>
<reference evidence="2" key="2">
    <citation type="submission" date="2022-03" db="EMBL/GenBank/DDBJ databases">
        <title>Draft title - Genomic analysis of global carrot germplasm unveils the trajectory of domestication and the origin of high carotenoid orange carrot.</title>
        <authorList>
            <person name="Iorizzo M."/>
            <person name="Ellison S."/>
            <person name="Senalik D."/>
            <person name="Macko-Podgorni A."/>
            <person name="Grzebelus D."/>
            <person name="Bostan H."/>
            <person name="Rolling W."/>
            <person name="Curaba J."/>
            <person name="Simon P."/>
        </authorList>
    </citation>
    <scope>NUCLEOTIDE SEQUENCE</scope>
    <source>
        <tissue evidence="2">Leaf</tissue>
    </source>
</reference>
<dbReference type="AlphaFoldDB" id="A0AAF0WRW7"/>
<organism evidence="2 3">
    <name type="scientific">Daucus carota subsp. sativus</name>
    <name type="common">Carrot</name>
    <dbReference type="NCBI Taxonomy" id="79200"/>
    <lineage>
        <taxon>Eukaryota</taxon>
        <taxon>Viridiplantae</taxon>
        <taxon>Streptophyta</taxon>
        <taxon>Embryophyta</taxon>
        <taxon>Tracheophyta</taxon>
        <taxon>Spermatophyta</taxon>
        <taxon>Magnoliopsida</taxon>
        <taxon>eudicotyledons</taxon>
        <taxon>Gunneridae</taxon>
        <taxon>Pentapetalae</taxon>
        <taxon>asterids</taxon>
        <taxon>campanulids</taxon>
        <taxon>Apiales</taxon>
        <taxon>Apiaceae</taxon>
        <taxon>Apioideae</taxon>
        <taxon>Scandiceae</taxon>
        <taxon>Daucinae</taxon>
        <taxon>Daucus</taxon>
        <taxon>Daucus sect. Daucus</taxon>
    </lineage>
</organism>
<dbReference type="KEGG" id="dcr:108210407"/>
<evidence type="ECO:0008006" key="4">
    <source>
        <dbReference type="Google" id="ProtNLM"/>
    </source>
</evidence>
<gene>
    <name evidence="2" type="ORF">DCAR_0314304</name>
</gene>
<evidence type="ECO:0000313" key="3">
    <source>
        <dbReference type="Proteomes" id="UP000077755"/>
    </source>
</evidence>
<proteinExistence type="predicted"/>
<reference evidence="2" key="1">
    <citation type="journal article" date="2016" name="Nat. Genet.">
        <title>A high-quality carrot genome assembly provides new insights into carotenoid accumulation and asterid genome evolution.</title>
        <authorList>
            <person name="Iorizzo M."/>
            <person name="Ellison S."/>
            <person name="Senalik D."/>
            <person name="Zeng P."/>
            <person name="Satapoomin P."/>
            <person name="Huang J."/>
            <person name="Bowman M."/>
            <person name="Iovene M."/>
            <person name="Sanseverino W."/>
            <person name="Cavagnaro P."/>
            <person name="Yildiz M."/>
            <person name="Macko-Podgorni A."/>
            <person name="Moranska E."/>
            <person name="Grzebelus E."/>
            <person name="Grzebelus D."/>
            <person name="Ashrafi H."/>
            <person name="Zheng Z."/>
            <person name="Cheng S."/>
            <person name="Spooner D."/>
            <person name="Van Deynze A."/>
            <person name="Simon P."/>
        </authorList>
    </citation>
    <scope>NUCLEOTIDE SEQUENCE</scope>
    <source>
        <tissue evidence="2">Leaf</tissue>
    </source>
</reference>
<keyword evidence="1" id="KW-0812">Transmembrane</keyword>
<feature type="transmembrane region" description="Helical" evidence="1">
    <location>
        <begin position="12"/>
        <end position="34"/>
    </location>
</feature>
<keyword evidence="1" id="KW-1133">Transmembrane helix</keyword>
<evidence type="ECO:0000313" key="2">
    <source>
        <dbReference type="EMBL" id="WOG95002.1"/>
    </source>
</evidence>
<dbReference type="EMBL" id="CP093345">
    <property type="protein sequence ID" value="WOG95002.1"/>
    <property type="molecule type" value="Genomic_DNA"/>
</dbReference>
<keyword evidence="1" id="KW-0472">Membrane</keyword>
<feature type="transmembrane region" description="Helical" evidence="1">
    <location>
        <begin position="97"/>
        <end position="116"/>
    </location>
</feature>
<feature type="transmembrane region" description="Helical" evidence="1">
    <location>
        <begin position="183"/>
        <end position="202"/>
    </location>
</feature>
<feature type="transmembrane region" description="Helical" evidence="1">
    <location>
        <begin position="128"/>
        <end position="151"/>
    </location>
</feature>